<keyword evidence="2" id="KW-1185">Reference proteome</keyword>
<dbReference type="Proteomes" id="UP000075613">
    <property type="component" value="Unassembled WGS sequence"/>
</dbReference>
<proteinExistence type="predicted"/>
<evidence type="ECO:0000313" key="2">
    <source>
        <dbReference type="Proteomes" id="UP000075613"/>
    </source>
</evidence>
<protein>
    <submittedName>
        <fullName evidence="1">Uncharacterized protein</fullName>
    </submittedName>
</protein>
<dbReference type="AlphaFoldDB" id="A0A149PN74"/>
<evidence type="ECO:0000313" key="1">
    <source>
        <dbReference type="EMBL" id="KXU86523.1"/>
    </source>
</evidence>
<accession>A0A149PN74</accession>
<name>A0A149PN74_9BURK</name>
<organism evidence="1 2">
    <name type="scientific">Paraburkholderia monticola</name>
    <dbReference type="NCBI Taxonomy" id="1399968"/>
    <lineage>
        <taxon>Bacteria</taxon>
        <taxon>Pseudomonadati</taxon>
        <taxon>Pseudomonadota</taxon>
        <taxon>Betaproteobacteria</taxon>
        <taxon>Burkholderiales</taxon>
        <taxon>Burkholderiaceae</taxon>
        <taxon>Paraburkholderia</taxon>
    </lineage>
</organism>
<sequence>MTITIANSIATTYEGETHLLRSRTVSYNDTDGEVRTVRLESLDPRDAAAMARVTGKLPNDIIGAAIALGWSAADAAAAWISGVRRGAMHGPVDPTLHNPLGNPSNAIDW</sequence>
<reference evidence="1 2" key="1">
    <citation type="journal article" date="2015" name="Int. J. Syst. Evol. Microbiol.">
        <title>Burkholderia monticola sp. nov., isolated from mountain soil.</title>
        <authorList>
            <person name="Baek I."/>
            <person name="Seo B."/>
            <person name="Lee I."/>
            <person name="Yi H."/>
            <person name="Chun J."/>
        </authorList>
    </citation>
    <scope>NUCLEOTIDE SEQUENCE [LARGE SCALE GENOMIC DNA]</scope>
    <source>
        <strain evidence="1 2">JC2948</strain>
    </source>
</reference>
<dbReference type="RefSeq" id="WP_062129811.1">
    <property type="nucleotide sequence ID" value="NZ_LRBG01000022.1"/>
</dbReference>
<dbReference type="EMBL" id="LRBG01000022">
    <property type="protein sequence ID" value="KXU86523.1"/>
    <property type="molecule type" value="Genomic_DNA"/>
</dbReference>
<gene>
    <name evidence="1" type="ORF">CI15_18985</name>
</gene>
<comment type="caution">
    <text evidence="1">The sequence shown here is derived from an EMBL/GenBank/DDBJ whole genome shotgun (WGS) entry which is preliminary data.</text>
</comment>
<dbReference type="STRING" id="1399968.CI15_18985"/>